<dbReference type="InterPro" id="IPR054709">
    <property type="entry name" value="CFAP107"/>
</dbReference>
<organism evidence="9 10">
    <name type="scientific">Phyllotreta striolata</name>
    <name type="common">Striped flea beetle</name>
    <name type="synonym">Crioceris striolata</name>
    <dbReference type="NCBI Taxonomy" id="444603"/>
    <lineage>
        <taxon>Eukaryota</taxon>
        <taxon>Metazoa</taxon>
        <taxon>Ecdysozoa</taxon>
        <taxon>Arthropoda</taxon>
        <taxon>Hexapoda</taxon>
        <taxon>Insecta</taxon>
        <taxon>Pterygota</taxon>
        <taxon>Neoptera</taxon>
        <taxon>Endopterygota</taxon>
        <taxon>Coleoptera</taxon>
        <taxon>Polyphaga</taxon>
        <taxon>Cucujiformia</taxon>
        <taxon>Chrysomeloidea</taxon>
        <taxon>Chrysomelidae</taxon>
        <taxon>Galerucinae</taxon>
        <taxon>Alticini</taxon>
        <taxon>Phyllotreta</taxon>
    </lineage>
</organism>
<sequence length="232" mass="27445">MMKAKKSERLVFPKEIVYNPKVKTGNWFEEQFHYDKNKYDHNSEYCREFQEKPMSSVPRNERWDILFKHEGYLNVCPPKYDDNSPNYFDNFASSYALSYSHFPKIAPVINEADVPKVRRLGKARPVLEMIDSYGNVNDYGLKDIVRRHVAYEEKASKRSTSLSTTEVDFVKPIEDGYVFCRRPRFRAIKKKTADVYPPLTPNHPRFSDYDIITWKRIDREKLAQPPNVELDC</sequence>
<gene>
    <name evidence="9" type="ORF">PHYEVI_LOCUS8705</name>
</gene>
<dbReference type="PANTHER" id="PTHR31180:SF2">
    <property type="entry name" value="CILIA- AND FLAGELLA-ASSOCIATED PROTEIN 107"/>
    <property type="match status" value="1"/>
</dbReference>
<dbReference type="InterPro" id="IPR037662">
    <property type="entry name" value="CFAP68/107"/>
</dbReference>
<keyword evidence="6" id="KW-0966">Cell projection</keyword>
<comment type="function">
    <text evidence="7">Microtubule inner protein (MIP) part of the dynein-decorated doublet microtubules (DMTs) in cilia axoneme, which is required for motile cilia beating.</text>
</comment>
<dbReference type="EMBL" id="OU900098">
    <property type="protein sequence ID" value="CAG9862390.1"/>
    <property type="molecule type" value="Genomic_DNA"/>
</dbReference>
<dbReference type="PANTHER" id="PTHR31180">
    <property type="entry name" value="CILIA- AND FLAGELLA-ASSOCIATED PROTEIN 107-RELATED"/>
    <property type="match status" value="1"/>
</dbReference>
<name>A0A9N9TPZ5_PHYSR</name>
<evidence type="ECO:0000256" key="4">
    <source>
        <dbReference type="ARBA" id="ARBA00023069"/>
    </source>
</evidence>
<keyword evidence="2" id="KW-0963">Cytoplasm</keyword>
<dbReference type="Pfam" id="PF22595">
    <property type="entry name" value="CFAP107"/>
    <property type="match status" value="1"/>
</dbReference>
<keyword evidence="10" id="KW-1185">Reference proteome</keyword>
<dbReference type="GO" id="GO:0030317">
    <property type="term" value="P:flagellated sperm motility"/>
    <property type="evidence" value="ECO:0007669"/>
    <property type="project" value="InterPro"/>
</dbReference>
<keyword evidence="5" id="KW-0206">Cytoskeleton</keyword>
<dbReference type="Proteomes" id="UP001153712">
    <property type="component" value="Chromosome 5"/>
</dbReference>
<evidence type="ECO:0000256" key="3">
    <source>
        <dbReference type="ARBA" id="ARBA00022846"/>
    </source>
</evidence>
<evidence type="ECO:0000256" key="2">
    <source>
        <dbReference type="ARBA" id="ARBA00022490"/>
    </source>
</evidence>
<evidence type="ECO:0000256" key="1">
    <source>
        <dbReference type="ARBA" id="ARBA00004611"/>
    </source>
</evidence>
<comment type="subunit">
    <text evidence="8">Microtubule inner protein component of sperm flagellar doublet microtubules.</text>
</comment>
<evidence type="ECO:0000313" key="9">
    <source>
        <dbReference type="EMBL" id="CAG9862390.1"/>
    </source>
</evidence>
<evidence type="ECO:0000256" key="7">
    <source>
        <dbReference type="ARBA" id="ARBA00035003"/>
    </source>
</evidence>
<dbReference type="GO" id="GO:0005879">
    <property type="term" value="C:axonemal microtubule"/>
    <property type="evidence" value="ECO:0007669"/>
    <property type="project" value="TreeGrafter"/>
</dbReference>
<protein>
    <submittedName>
        <fullName evidence="9">Uncharacterized protein</fullName>
    </submittedName>
</protein>
<dbReference type="AlphaFoldDB" id="A0A9N9TPZ5"/>
<evidence type="ECO:0000256" key="8">
    <source>
        <dbReference type="ARBA" id="ARBA00046435"/>
    </source>
</evidence>
<keyword evidence="4" id="KW-0969">Cilium</keyword>
<proteinExistence type="predicted"/>
<accession>A0A9N9TPZ5</accession>
<dbReference type="OrthoDB" id="8185227at2759"/>
<reference evidence="9" key="1">
    <citation type="submission" date="2022-01" db="EMBL/GenBank/DDBJ databases">
        <authorList>
            <person name="King R."/>
        </authorList>
    </citation>
    <scope>NUCLEOTIDE SEQUENCE</scope>
</reference>
<evidence type="ECO:0000256" key="6">
    <source>
        <dbReference type="ARBA" id="ARBA00023273"/>
    </source>
</evidence>
<keyword evidence="3" id="KW-0282">Flagellum</keyword>
<evidence type="ECO:0000256" key="5">
    <source>
        <dbReference type="ARBA" id="ARBA00023212"/>
    </source>
</evidence>
<comment type="subcellular location">
    <subcellularLocation>
        <location evidence="1">Cytoplasm</location>
        <location evidence="1">Cytoskeleton</location>
        <location evidence="1">Flagellum axoneme</location>
    </subcellularLocation>
</comment>
<evidence type="ECO:0000313" key="10">
    <source>
        <dbReference type="Proteomes" id="UP001153712"/>
    </source>
</evidence>